<evidence type="ECO:0000256" key="1">
    <source>
        <dbReference type="ARBA" id="ARBA00009129"/>
    </source>
</evidence>
<dbReference type="AlphaFoldDB" id="F7ZET7"/>
<accession>F7ZET7</accession>
<dbReference type="PANTHER" id="PTHR34977:SF1">
    <property type="entry name" value="UPF0337 PROTEIN YJBJ"/>
    <property type="match status" value="1"/>
</dbReference>
<dbReference type="KEGG" id="rli:RLO149_c001360"/>
<dbReference type="SUPFAM" id="SSF69047">
    <property type="entry name" value="Hypothetical protein YjbJ"/>
    <property type="match status" value="1"/>
</dbReference>
<feature type="domain" description="CsbD-like" evidence="2">
    <location>
        <begin position="4"/>
        <end position="55"/>
    </location>
</feature>
<name>F7ZET7_ROSLO</name>
<dbReference type="PIRSF" id="PIRSF039008">
    <property type="entry name" value="YjbJ"/>
    <property type="match status" value="1"/>
</dbReference>
<evidence type="ECO:0000313" key="3">
    <source>
        <dbReference type="EMBL" id="AEI92168.1"/>
    </source>
</evidence>
<evidence type="ECO:0000313" key="4">
    <source>
        <dbReference type="Proteomes" id="UP000001353"/>
    </source>
</evidence>
<dbReference type="InterPro" id="IPR050423">
    <property type="entry name" value="UPF0337_stress_rsp"/>
</dbReference>
<dbReference type="Pfam" id="PF05532">
    <property type="entry name" value="CsbD"/>
    <property type="match status" value="1"/>
</dbReference>
<dbReference type="PANTHER" id="PTHR34977">
    <property type="entry name" value="UPF0337 PROTEIN YJBJ"/>
    <property type="match status" value="1"/>
</dbReference>
<proteinExistence type="inferred from homology"/>
<keyword evidence="4" id="KW-1185">Reference proteome</keyword>
<comment type="similarity">
    <text evidence="1">Belongs to the UPF0337 (CsbD) family.</text>
</comment>
<dbReference type="HOGENOM" id="CLU_135567_4_1_5"/>
<evidence type="ECO:0000259" key="2">
    <source>
        <dbReference type="Pfam" id="PF05532"/>
    </source>
</evidence>
<dbReference type="InterPro" id="IPR026042">
    <property type="entry name" value="YjbJ"/>
</dbReference>
<dbReference type="InterPro" id="IPR008462">
    <property type="entry name" value="CsbD"/>
</dbReference>
<organism evidence="3 4">
    <name type="scientific">Roseobacter litoralis (strain ATCC 49566 / DSM 6996 / JCM 21268 / NBRC 15278 / OCh 149)</name>
    <dbReference type="NCBI Taxonomy" id="391595"/>
    <lineage>
        <taxon>Bacteria</taxon>
        <taxon>Pseudomonadati</taxon>
        <taxon>Pseudomonadota</taxon>
        <taxon>Alphaproteobacteria</taxon>
        <taxon>Rhodobacterales</taxon>
        <taxon>Roseobacteraceae</taxon>
        <taxon>Roseobacter</taxon>
    </lineage>
</organism>
<sequence length="65" mass="7385">MNWDQIEGKWKEMSGSVKAQWGELTDDEIAEVNGDRDALEGKIQAKYGKTKEEVKAEVDKFLSSH</sequence>
<dbReference type="eggNOG" id="COG3237">
    <property type="taxonomic scope" value="Bacteria"/>
</dbReference>
<dbReference type="EMBL" id="CP002623">
    <property type="protein sequence ID" value="AEI92168.1"/>
    <property type="molecule type" value="Genomic_DNA"/>
</dbReference>
<dbReference type="RefSeq" id="WP_013960112.1">
    <property type="nucleotide sequence ID" value="NC_015730.1"/>
</dbReference>
<dbReference type="InterPro" id="IPR036629">
    <property type="entry name" value="YjbJ_sf"/>
</dbReference>
<protein>
    <submittedName>
        <fullName evidence="3">CsbD-like protein</fullName>
    </submittedName>
</protein>
<dbReference type="Proteomes" id="UP000001353">
    <property type="component" value="Chromosome"/>
</dbReference>
<dbReference type="Gene3D" id="1.10.1470.10">
    <property type="entry name" value="YjbJ"/>
    <property type="match status" value="1"/>
</dbReference>
<gene>
    <name evidence="3" type="ordered locus">RLO149_c001360</name>
</gene>
<dbReference type="OrthoDB" id="9796058at2"/>
<reference evidence="3 4" key="1">
    <citation type="journal article" date="2011" name="BMC Genomics">
        <title>Comparative genome analysis and genome-guided physiological analysis of Roseobacter litoralis.</title>
        <authorList>
            <person name="Kalhoefer D."/>
            <person name="Thole S."/>
            <person name="Voget S."/>
            <person name="Lehmann R."/>
            <person name="Liesegang H."/>
            <person name="Wollher A."/>
            <person name="Daniel R."/>
            <person name="Simon M."/>
            <person name="Brinkhoff T."/>
        </authorList>
    </citation>
    <scope>NUCLEOTIDE SEQUENCE [LARGE SCALE GENOMIC DNA]</scope>
    <source>
        <strain evidence="4">ATCC 49566 / DSM 6996 / JCM 21268 / NBRC 15278 / OCh 149</strain>
    </source>
</reference>
<dbReference type="STRING" id="391595.RLO149_c001360"/>